<evidence type="ECO:0000313" key="2">
    <source>
        <dbReference type="Proteomes" id="UP000036681"/>
    </source>
</evidence>
<evidence type="ECO:0000313" key="3">
    <source>
        <dbReference type="WBParaSite" id="ALUE_0001029601-mRNA-1"/>
    </source>
</evidence>
<sequence>MWFSNDLDIRYSFKEQIFFYLFISIVITLSFRGKKCERDRQNLAHYSAKHRFNFDEICRFFSSDLDFSNLYNHPIKEFLLDREFLFQKLKGREGADVLIEEILKFIV</sequence>
<organism evidence="2 3">
    <name type="scientific">Ascaris lumbricoides</name>
    <name type="common">Giant roundworm</name>
    <dbReference type="NCBI Taxonomy" id="6252"/>
    <lineage>
        <taxon>Eukaryota</taxon>
        <taxon>Metazoa</taxon>
        <taxon>Ecdysozoa</taxon>
        <taxon>Nematoda</taxon>
        <taxon>Chromadorea</taxon>
        <taxon>Rhabditida</taxon>
        <taxon>Spirurina</taxon>
        <taxon>Ascaridomorpha</taxon>
        <taxon>Ascaridoidea</taxon>
        <taxon>Ascarididae</taxon>
        <taxon>Ascaris</taxon>
    </lineage>
</organism>
<keyword evidence="2" id="KW-1185">Reference proteome</keyword>
<dbReference type="AlphaFoldDB" id="A0A9J2PL61"/>
<protein>
    <submittedName>
        <fullName evidence="3">Uncharacterized protein</fullName>
    </submittedName>
</protein>
<evidence type="ECO:0000256" key="1">
    <source>
        <dbReference type="SAM" id="Phobius"/>
    </source>
</evidence>
<dbReference type="Proteomes" id="UP000036681">
    <property type="component" value="Unplaced"/>
</dbReference>
<keyword evidence="1" id="KW-1133">Transmembrane helix</keyword>
<proteinExistence type="predicted"/>
<reference evidence="3" key="1">
    <citation type="submission" date="2023-03" db="UniProtKB">
        <authorList>
            <consortium name="WormBaseParasite"/>
        </authorList>
    </citation>
    <scope>IDENTIFICATION</scope>
</reference>
<feature type="transmembrane region" description="Helical" evidence="1">
    <location>
        <begin position="17"/>
        <end position="33"/>
    </location>
</feature>
<accession>A0A9J2PL61</accession>
<dbReference type="WBParaSite" id="ALUE_0001029601-mRNA-1">
    <property type="protein sequence ID" value="ALUE_0001029601-mRNA-1"/>
    <property type="gene ID" value="ALUE_0001029601"/>
</dbReference>
<keyword evidence="1" id="KW-0472">Membrane</keyword>
<name>A0A9J2PL61_ASCLU</name>
<keyword evidence="1" id="KW-0812">Transmembrane</keyword>